<evidence type="ECO:0000313" key="12">
    <source>
        <dbReference type="EMBL" id="PNV66139.1"/>
    </source>
</evidence>
<dbReference type="InterPro" id="IPR011607">
    <property type="entry name" value="MGS-like_dom"/>
</dbReference>
<dbReference type="PANTHER" id="PTHR11692:SF0">
    <property type="entry name" value="BIFUNCTIONAL PURINE BIOSYNTHESIS PROTEIN ATIC"/>
    <property type="match status" value="1"/>
</dbReference>
<protein>
    <recommendedName>
        <fullName evidence="10">Bifunctional purine biosynthesis protein PurH</fullName>
    </recommendedName>
    <domain>
        <recommendedName>
            <fullName evidence="10">Phosphoribosylaminoimidazolecarboxamide formyltransferase</fullName>
            <ecNumber evidence="10">2.1.2.3</ecNumber>
        </recommendedName>
        <alternativeName>
            <fullName evidence="10">AICAR transformylase</fullName>
        </alternativeName>
    </domain>
    <domain>
        <recommendedName>
            <fullName evidence="10">IMP cyclohydrolase</fullName>
            <ecNumber evidence="10">3.5.4.10</ecNumber>
        </recommendedName>
        <alternativeName>
            <fullName evidence="10">ATIC</fullName>
        </alternativeName>
        <alternativeName>
            <fullName evidence="10">IMP synthase</fullName>
        </alternativeName>
        <alternativeName>
            <fullName evidence="10">Inosinicase</fullName>
        </alternativeName>
    </domain>
</protein>
<dbReference type="UniPathway" id="UPA00074">
    <property type="reaction ID" value="UER00133"/>
</dbReference>
<comment type="similarity">
    <text evidence="3 10">Belongs to the PurH family.</text>
</comment>
<dbReference type="PIRSF" id="PIRSF000414">
    <property type="entry name" value="AICARFT_IMPCHas"/>
    <property type="match status" value="1"/>
</dbReference>
<organism evidence="12 13">
    <name type="scientific">Rubneribacter badeniensis</name>
    <dbReference type="NCBI Taxonomy" id="2070688"/>
    <lineage>
        <taxon>Bacteria</taxon>
        <taxon>Bacillati</taxon>
        <taxon>Actinomycetota</taxon>
        <taxon>Coriobacteriia</taxon>
        <taxon>Eggerthellales</taxon>
        <taxon>Eggerthellaceae</taxon>
        <taxon>Rubneribacter</taxon>
    </lineage>
</organism>
<evidence type="ECO:0000256" key="5">
    <source>
        <dbReference type="ARBA" id="ARBA00022755"/>
    </source>
</evidence>
<dbReference type="GO" id="GO:0006189">
    <property type="term" value="P:'de novo' IMP biosynthetic process"/>
    <property type="evidence" value="ECO:0007669"/>
    <property type="project" value="UniProtKB-UniRule"/>
</dbReference>
<evidence type="ECO:0000256" key="2">
    <source>
        <dbReference type="ARBA" id="ARBA00004954"/>
    </source>
</evidence>
<gene>
    <name evidence="10 12" type="primary">purH</name>
    <name evidence="12" type="ORF">C2L80_02785</name>
</gene>
<dbReference type="EC" id="2.1.2.3" evidence="10"/>
<evidence type="ECO:0000256" key="10">
    <source>
        <dbReference type="HAMAP-Rule" id="MF_00139"/>
    </source>
</evidence>
<dbReference type="NCBIfam" id="TIGR00355">
    <property type="entry name" value="purH"/>
    <property type="match status" value="1"/>
</dbReference>
<comment type="catalytic activity">
    <reaction evidence="9 10">
        <text>IMP + H2O = 5-formamido-1-(5-phospho-D-ribosyl)imidazole-4-carboxamide</text>
        <dbReference type="Rhea" id="RHEA:18445"/>
        <dbReference type="ChEBI" id="CHEBI:15377"/>
        <dbReference type="ChEBI" id="CHEBI:58053"/>
        <dbReference type="ChEBI" id="CHEBI:58467"/>
        <dbReference type="EC" id="3.5.4.10"/>
    </reaction>
</comment>
<comment type="catalytic activity">
    <reaction evidence="8 10">
        <text>(6R)-10-formyltetrahydrofolate + 5-amino-1-(5-phospho-beta-D-ribosyl)imidazole-4-carboxamide = 5-formamido-1-(5-phospho-D-ribosyl)imidazole-4-carboxamide + (6S)-5,6,7,8-tetrahydrofolate</text>
        <dbReference type="Rhea" id="RHEA:22192"/>
        <dbReference type="ChEBI" id="CHEBI:57453"/>
        <dbReference type="ChEBI" id="CHEBI:58467"/>
        <dbReference type="ChEBI" id="CHEBI:58475"/>
        <dbReference type="ChEBI" id="CHEBI:195366"/>
        <dbReference type="EC" id="2.1.2.3"/>
    </reaction>
</comment>
<evidence type="ECO:0000256" key="9">
    <source>
        <dbReference type="ARBA" id="ARBA00050687"/>
    </source>
</evidence>
<dbReference type="SMART" id="SM00851">
    <property type="entry name" value="MGS"/>
    <property type="match status" value="1"/>
</dbReference>
<dbReference type="Proteomes" id="UP000236488">
    <property type="component" value="Unassembled WGS sequence"/>
</dbReference>
<keyword evidence="4 10" id="KW-0808">Transferase</keyword>
<dbReference type="PANTHER" id="PTHR11692">
    <property type="entry name" value="BIFUNCTIONAL PURINE BIOSYNTHESIS PROTEIN PURH"/>
    <property type="match status" value="1"/>
</dbReference>
<keyword evidence="7 10" id="KW-0511">Multifunctional enzyme</keyword>
<evidence type="ECO:0000259" key="11">
    <source>
        <dbReference type="PROSITE" id="PS51855"/>
    </source>
</evidence>
<evidence type="ECO:0000313" key="13">
    <source>
        <dbReference type="Proteomes" id="UP000236488"/>
    </source>
</evidence>
<dbReference type="GO" id="GO:0004643">
    <property type="term" value="F:phosphoribosylaminoimidazolecarboxamide formyltransferase activity"/>
    <property type="evidence" value="ECO:0007669"/>
    <property type="project" value="UniProtKB-UniRule"/>
</dbReference>
<dbReference type="SUPFAM" id="SSF53927">
    <property type="entry name" value="Cytidine deaminase-like"/>
    <property type="match status" value="1"/>
</dbReference>
<keyword evidence="6 10" id="KW-0378">Hydrolase</keyword>
<dbReference type="FunFam" id="3.40.50.1380:FF:000001">
    <property type="entry name" value="Bifunctional purine biosynthesis protein PurH"/>
    <property type="match status" value="1"/>
</dbReference>
<dbReference type="EMBL" id="PPEL01000007">
    <property type="protein sequence ID" value="PNV66139.1"/>
    <property type="molecule type" value="Genomic_DNA"/>
</dbReference>
<keyword evidence="13" id="KW-1185">Reference proteome</keyword>
<reference evidence="12 13" key="1">
    <citation type="journal article" date="2018" name="Int. J. Syst. Evol. Microbiol.">
        <title>Rubneribacter badeniensis gen. nov., sp. nov. and Enteroscipio rubneri gen. nov., sp. nov., new members of the Eggerthellaceae isolated from human faeces.</title>
        <authorList>
            <person name="Danylec N."/>
            <person name="Gobl A."/>
            <person name="Stoll D.A."/>
            <person name="Hetzer B."/>
            <person name="Kulling S.E."/>
            <person name="Huch M."/>
        </authorList>
    </citation>
    <scope>NUCLEOTIDE SEQUENCE [LARGE SCALE GENOMIC DNA]</scope>
    <source>
        <strain evidence="12 13">ResAG-85</strain>
    </source>
</reference>
<dbReference type="InterPro" id="IPR016193">
    <property type="entry name" value="Cytidine_deaminase-like"/>
</dbReference>
<dbReference type="AlphaFoldDB" id="A0A2K2U795"/>
<dbReference type="NCBIfam" id="NF002049">
    <property type="entry name" value="PRK00881.1"/>
    <property type="match status" value="1"/>
</dbReference>
<dbReference type="HAMAP" id="MF_00139">
    <property type="entry name" value="PurH"/>
    <property type="match status" value="1"/>
</dbReference>
<dbReference type="Pfam" id="PF02142">
    <property type="entry name" value="MGS"/>
    <property type="match status" value="1"/>
</dbReference>
<evidence type="ECO:0000256" key="8">
    <source>
        <dbReference type="ARBA" id="ARBA00050488"/>
    </source>
</evidence>
<comment type="domain">
    <text evidence="10">The IMP cyclohydrolase activity resides in the N-terminal region.</text>
</comment>
<dbReference type="GO" id="GO:0005829">
    <property type="term" value="C:cytosol"/>
    <property type="evidence" value="ECO:0007669"/>
    <property type="project" value="TreeGrafter"/>
</dbReference>
<dbReference type="SMART" id="SM00798">
    <property type="entry name" value="AICARFT_IMPCHas"/>
    <property type="match status" value="1"/>
</dbReference>
<dbReference type="PROSITE" id="PS51855">
    <property type="entry name" value="MGS"/>
    <property type="match status" value="1"/>
</dbReference>
<dbReference type="Pfam" id="PF01808">
    <property type="entry name" value="AICARFT_IMPCHas"/>
    <property type="match status" value="1"/>
</dbReference>
<dbReference type="Gene3D" id="3.40.50.1380">
    <property type="entry name" value="Methylglyoxal synthase-like domain"/>
    <property type="match status" value="1"/>
</dbReference>
<evidence type="ECO:0000256" key="4">
    <source>
        <dbReference type="ARBA" id="ARBA00022679"/>
    </source>
</evidence>
<keyword evidence="5 10" id="KW-0658">Purine biosynthesis</keyword>
<dbReference type="InterPro" id="IPR024051">
    <property type="entry name" value="AICAR_Tfase_dup_dom_sf"/>
</dbReference>
<evidence type="ECO:0000256" key="1">
    <source>
        <dbReference type="ARBA" id="ARBA00004844"/>
    </source>
</evidence>
<dbReference type="Gene3D" id="3.40.140.20">
    <property type="match status" value="2"/>
</dbReference>
<dbReference type="SUPFAM" id="SSF52335">
    <property type="entry name" value="Methylglyoxal synthase-like"/>
    <property type="match status" value="1"/>
</dbReference>
<dbReference type="InterPro" id="IPR002695">
    <property type="entry name" value="PurH-like"/>
</dbReference>
<name>A0A2K2U795_9ACTN</name>
<dbReference type="FunFam" id="3.40.140.20:FF:000001">
    <property type="entry name" value="Bifunctional purine biosynthesis protein PurH"/>
    <property type="match status" value="1"/>
</dbReference>
<accession>A0A2K2U795</accession>
<proteinExistence type="inferred from homology"/>
<comment type="caution">
    <text evidence="12">The sequence shown here is derived from an EMBL/GenBank/DDBJ whole genome shotgun (WGS) entry which is preliminary data.</text>
</comment>
<dbReference type="CDD" id="cd01421">
    <property type="entry name" value="IMPCH"/>
    <property type="match status" value="1"/>
</dbReference>
<evidence type="ECO:0000256" key="7">
    <source>
        <dbReference type="ARBA" id="ARBA00023268"/>
    </source>
</evidence>
<dbReference type="RefSeq" id="WP_087198068.1">
    <property type="nucleotide sequence ID" value="NZ_PPEL01000007.1"/>
</dbReference>
<dbReference type="GO" id="GO:0003937">
    <property type="term" value="F:IMP cyclohydrolase activity"/>
    <property type="evidence" value="ECO:0007669"/>
    <property type="project" value="UniProtKB-UniRule"/>
</dbReference>
<evidence type="ECO:0000256" key="3">
    <source>
        <dbReference type="ARBA" id="ARBA00007667"/>
    </source>
</evidence>
<sequence>MSDPQIKRVLMSVTDKTGVVEFARALSEEFGAEIISTGGTARAIAEAGVPVTPIDEVTNFPEMMDGRVKTLHPMVHGGLLAKRDNADHMAQAAEHGIGMIDMVVVNLYAFEKTVAGGADFATCIENIDIGGPSMLRSAAKNFESVAVVTDPASYDAILAEMRANNGATTRETRAKLALRVFQTTNAYDGAIAAWMGAQLGEAAESAAGDAARDDKFPAARALGLTKAQDLRYGENPHQSAAFYRRDDYAGAEHSLAHATQHQGKEMSYNNYLDVDAAWAAVREYDNPACVIVKHLTPCGVCEDGDLVAAYQRAHACDPVSAYGGVMAFNRPVTSDVVVAIFENKQFVEAIIAPEFAADALEMYSAKKNARLLSTGGVNPAGGEVEYRSVEGGLLCQDSDAVHEDPASFTVPTKRQPSDEELAELLFAWKACKSVKSNAILISKDHATVGVGGGQPNRVNSARIAVEQAGEKAQGAVAASDAFFPFRDGFDVLAQAGVTAVIQPGGSIRDEEVIAAADEQGIAMVFTGHRHFRH</sequence>
<evidence type="ECO:0000256" key="6">
    <source>
        <dbReference type="ARBA" id="ARBA00022801"/>
    </source>
</evidence>
<comment type="pathway">
    <text evidence="2 10">Purine metabolism; IMP biosynthesis via de novo pathway; 5-formamido-1-(5-phospho-D-ribosyl)imidazole-4-carboxamide from 5-amino-1-(5-phospho-D-ribosyl)imidazole-4-carboxamide (10-formyl THF route): step 1/1.</text>
</comment>
<comment type="pathway">
    <text evidence="1 10">Purine metabolism; IMP biosynthesis via de novo pathway; IMP from 5-formamido-1-(5-phospho-D-ribosyl)imidazole-4-carboxamide: step 1/1.</text>
</comment>
<dbReference type="InterPro" id="IPR036914">
    <property type="entry name" value="MGS-like_dom_sf"/>
</dbReference>
<dbReference type="EC" id="3.5.4.10" evidence="10"/>
<feature type="domain" description="MGS-like" evidence="11">
    <location>
        <begin position="1"/>
        <end position="149"/>
    </location>
</feature>